<name>A0AAN9ME69_PHACN</name>
<protein>
    <submittedName>
        <fullName evidence="1">Uncharacterized protein</fullName>
    </submittedName>
</protein>
<accession>A0AAN9ME69</accession>
<sequence>MGCAEHYCVAFFVVVARAEYVSDEYDHKPVIVMDYDERSELGFEYEELVHHSKEDDVKKGWVGNSGNSENCLA</sequence>
<proteinExistence type="predicted"/>
<comment type="caution">
    <text evidence="1">The sequence shown here is derived from an EMBL/GenBank/DDBJ whole genome shotgun (WGS) entry which is preliminary data.</text>
</comment>
<dbReference type="Proteomes" id="UP001374584">
    <property type="component" value="Unassembled WGS sequence"/>
</dbReference>
<keyword evidence="2" id="KW-1185">Reference proteome</keyword>
<evidence type="ECO:0000313" key="1">
    <source>
        <dbReference type="EMBL" id="KAK7352421.1"/>
    </source>
</evidence>
<reference evidence="1 2" key="1">
    <citation type="submission" date="2024-01" db="EMBL/GenBank/DDBJ databases">
        <title>The genomes of 5 underutilized Papilionoideae crops provide insights into root nodulation and disease resistanc.</title>
        <authorList>
            <person name="Jiang F."/>
        </authorList>
    </citation>
    <scope>NUCLEOTIDE SEQUENCE [LARGE SCALE GENOMIC DNA]</scope>
    <source>
        <strain evidence="1">JINMINGXINNONG_FW02</strain>
        <tissue evidence="1">Leaves</tissue>
    </source>
</reference>
<dbReference type="AlphaFoldDB" id="A0AAN9ME69"/>
<dbReference type="EMBL" id="JAYMYR010000007">
    <property type="protein sequence ID" value="KAK7352421.1"/>
    <property type="molecule type" value="Genomic_DNA"/>
</dbReference>
<organism evidence="1 2">
    <name type="scientific">Phaseolus coccineus</name>
    <name type="common">Scarlet runner bean</name>
    <name type="synonym">Phaseolus multiflorus</name>
    <dbReference type="NCBI Taxonomy" id="3886"/>
    <lineage>
        <taxon>Eukaryota</taxon>
        <taxon>Viridiplantae</taxon>
        <taxon>Streptophyta</taxon>
        <taxon>Embryophyta</taxon>
        <taxon>Tracheophyta</taxon>
        <taxon>Spermatophyta</taxon>
        <taxon>Magnoliopsida</taxon>
        <taxon>eudicotyledons</taxon>
        <taxon>Gunneridae</taxon>
        <taxon>Pentapetalae</taxon>
        <taxon>rosids</taxon>
        <taxon>fabids</taxon>
        <taxon>Fabales</taxon>
        <taxon>Fabaceae</taxon>
        <taxon>Papilionoideae</taxon>
        <taxon>50 kb inversion clade</taxon>
        <taxon>NPAAA clade</taxon>
        <taxon>indigoferoid/millettioid clade</taxon>
        <taxon>Phaseoleae</taxon>
        <taxon>Phaseolus</taxon>
    </lineage>
</organism>
<gene>
    <name evidence="1" type="ORF">VNO80_17843</name>
</gene>
<evidence type="ECO:0000313" key="2">
    <source>
        <dbReference type="Proteomes" id="UP001374584"/>
    </source>
</evidence>